<keyword evidence="3" id="KW-1185">Reference proteome</keyword>
<reference evidence="2 3" key="1">
    <citation type="submission" date="2024-02" db="EMBL/GenBank/DDBJ databases">
        <authorList>
            <person name="Chen Y."/>
            <person name="Shah S."/>
            <person name="Dougan E. K."/>
            <person name="Thang M."/>
            <person name="Chan C."/>
        </authorList>
    </citation>
    <scope>NUCLEOTIDE SEQUENCE [LARGE SCALE GENOMIC DNA]</scope>
</reference>
<evidence type="ECO:0000313" key="2">
    <source>
        <dbReference type="EMBL" id="CAK8993238.1"/>
    </source>
</evidence>
<name>A0ABP0HSP6_9DINO</name>
<dbReference type="EMBL" id="CAXAMN010001225">
    <property type="protein sequence ID" value="CAK8993238.1"/>
    <property type="molecule type" value="Genomic_DNA"/>
</dbReference>
<accession>A0ABP0HSP6</accession>
<gene>
    <name evidence="2" type="ORF">CCMP2556_LOCUS3168</name>
</gene>
<protein>
    <recommendedName>
        <fullName evidence="4">Mediator of RNA polymerase II transcription subunit 21</fullName>
    </recommendedName>
</protein>
<keyword evidence="1" id="KW-0175">Coiled coil</keyword>
<comment type="caution">
    <text evidence="2">The sequence shown here is derived from an EMBL/GenBank/DDBJ whole genome shotgun (WGS) entry which is preliminary data.</text>
</comment>
<dbReference type="Proteomes" id="UP001642484">
    <property type="component" value="Unassembled WGS sequence"/>
</dbReference>
<evidence type="ECO:0008006" key="4">
    <source>
        <dbReference type="Google" id="ProtNLM"/>
    </source>
</evidence>
<proteinExistence type="predicted"/>
<organism evidence="2 3">
    <name type="scientific">Durusdinium trenchii</name>
    <dbReference type="NCBI Taxonomy" id="1381693"/>
    <lineage>
        <taxon>Eukaryota</taxon>
        <taxon>Sar</taxon>
        <taxon>Alveolata</taxon>
        <taxon>Dinophyceae</taxon>
        <taxon>Suessiales</taxon>
        <taxon>Symbiodiniaceae</taxon>
        <taxon>Durusdinium</taxon>
    </lineage>
</organism>
<sequence>MAGKPPDWAAAACLENFRQYREMATREVERVRRNLNGLSDDDKASLIRKPEEQVKAIEEAVKATLTLLEKLEELMKKAAA</sequence>
<feature type="coiled-coil region" evidence="1">
    <location>
        <begin position="14"/>
        <end position="74"/>
    </location>
</feature>
<evidence type="ECO:0000256" key="1">
    <source>
        <dbReference type="SAM" id="Coils"/>
    </source>
</evidence>
<evidence type="ECO:0000313" key="3">
    <source>
        <dbReference type="Proteomes" id="UP001642484"/>
    </source>
</evidence>